<evidence type="ECO:0000313" key="6">
    <source>
        <dbReference type="Proteomes" id="UP000663828"/>
    </source>
</evidence>
<sequence>MEYFYSFLLLLTCFSSMNAQSFTQESPYMLIRLMDLKTHEWKPKMLDEFEKVLDSELKYSDEKKGVACQSIDFEQEAGYPKQDARFLDLSIRGLCTDVYGKVHDIDKGLMTVAIERHVDEVRAATGATLYKVGNVQFFKRDRNQLNFIIIPISLGLVTLLFVLTFVLRQLRYKQKRRHILNELQKKKDAGDKKSQTIANVDPHANEKQRLLQLDPTVVGSASDTLGSPKDFTNEQYPSSGRSNRGSERSSPSRDNRQGYNDSSFQNQRSLRTSRERMQPPYDSEQGDMIPMREQQPRTVIRTIRDDGSQPYYQRNDDPSVNFVPIPVQVERSGPQQRHVPAPYHSDPYYRHENS</sequence>
<gene>
    <name evidence="4" type="ORF">EDS130_LOCUS7168</name>
    <name evidence="5" type="ORF">XAT740_LOCUS23892</name>
</gene>
<dbReference type="EMBL" id="CAJNOR010001824">
    <property type="protein sequence ID" value="CAF1205025.1"/>
    <property type="molecule type" value="Genomic_DNA"/>
</dbReference>
<evidence type="ECO:0000313" key="4">
    <source>
        <dbReference type="EMBL" id="CAF0847880.1"/>
    </source>
</evidence>
<proteinExistence type="predicted"/>
<feature type="signal peptide" evidence="3">
    <location>
        <begin position="1"/>
        <end position="19"/>
    </location>
</feature>
<feature type="chain" id="PRO_5035598170" evidence="3">
    <location>
        <begin position="20"/>
        <end position="354"/>
    </location>
</feature>
<feature type="region of interest" description="Disordered" evidence="1">
    <location>
        <begin position="329"/>
        <end position="354"/>
    </location>
</feature>
<reference evidence="4" key="1">
    <citation type="submission" date="2021-02" db="EMBL/GenBank/DDBJ databases">
        <authorList>
            <person name="Nowell W R."/>
        </authorList>
    </citation>
    <scope>NUCLEOTIDE SEQUENCE</scope>
</reference>
<dbReference type="Proteomes" id="UP000663852">
    <property type="component" value="Unassembled WGS sequence"/>
</dbReference>
<dbReference type="Proteomes" id="UP000663828">
    <property type="component" value="Unassembled WGS sequence"/>
</dbReference>
<keyword evidence="2" id="KW-0812">Transmembrane</keyword>
<evidence type="ECO:0000313" key="5">
    <source>
        <dbReference type="EMBL" id="CAF1205025.1"/>
    </source>
</evidence>
<dbReference type="EMBL" id="CAJNOJ010000021">
    <property type="protein sequence ID" value="CAF0847880.1"/>
    <property type="molecule type" value="Genomic_DNA"/>
</dbReference>
<feature type="compositionally biased region" description="Basic and acidic residues" evidence="1">
    <location>
        <begin position="244"/>
        <end position="256"/>
    </location>
</feature>
<feature type="transmembrane region" description="Helical" evidence="2">
    <location>
        <begin position="145"/>
        <end position="167"/>
    </location>
</feature>
<dbReference type="OrthoDB" id="10006659at2759"/>
<evidence type="ECO:0000256" key="1">
    <source>
        <dbReference type="SAM" id="MobiDB-lite"/>
    </source>
</evidence>
<feature type="compositionally biased region" description="Polar residues" evidence="1">
    <location>
        <begin position="257"/>
        <end position="270"/>
    </location>
</feature>
<accession>A0A813VMB8</accession>
<keyword evidence="2" id="KW-0472">Membrane</keyword>
<keyword evidence="6" id="KW-1185">Reference proteome</keyword>
<feature type="region of interest" description="Disordered" evidence="1">
    <location>
        <begin position="184"/>
        <end position="294"/>
    </location>
</feature>
<feature type="compositionally biased region" description="Basic and acidic residues" evidence="1">
    <location>
        <begin position="184"/>
        <end position="194"/>
    </location>
</feature>
<dbReference type="AlphaFoldDB" id="A0A813VMB8"/>
<keyword evidence="3" id="KW-0732">Signal</keyword>
<evidence type="ECO:0000313" key="7">
    <source>
        <dbReference type="Proteomes" id="UP000663852"/>
    </source>
</evidence>
<protein>
    <submittedName>
        <fullName evidence="4">Uncharacterized protein</fullName>
    </submittedName>
</protein>
<evidence type="ECO:0000256" key="3">
    <source>
        <dbReference type="SAM" id="SignalP"/>
    </source>
</evidence>
<comment type="caution">
    <text evidence="4">The sequence shown here is derived from an EMBL/GenBank/DDBJ whole genome shotgun (WGS) entry which is preliminary data.</text>
</comment>
<keyword evidence="2" id="KW-1133">Transmembrane helix</keyword>
<evidence type="ECO:0000256" key="2">
    <source>
        <dbReference type="SAM" id="Phobius"/>
    </source>
</evidence>
<organism evidence="4 7">
    <name type="scientific">Adineta ricciae</name>
    <name type="common">Rotifer</name>
    <dbReference type="NCBI Taxonomy" id="249248"/>
    <lineage>
        <taxon>Eukaryota</taxon>
        <taxon>Metazoa</taxon>
        <taxon>Spiralia</taxon>
        <taxon>Gnathifera</taxon>
        <taxon>Rotifera</taxon>
        <taxon>Eurotatoria</taxon>
        <taxon>Bdelloidea</taxon>
        <taxon>Adinetida</taxon>
        <taxon>Adinetidae</taxon>
        <taxon>Adineta</taxon>
    </lineage>
</organism>
<name>A0A813VMB8_ADIRI</name>